<dbReference type="AlphaFoldDB" id="A0A9W9QGN4"/>
<comment type="caution">
    <text evidence="1">The sequence shown here is derived from an EMBL/GenBank/DDBJ whole genome shotgun (WGS) entry which is preliminary data.</text>
</comment>
<dbReference type="InterPro" id="IPR053037">
    <property type="entry name" value="Pericyclase_pydY-like"/>
</dbReference>
<dbReference type="PANTHER" id="PTHR38115">
    <property type="entry name" value="LIPOCALIN-LIKE DOMAIN-CONTAINING PROTEIN"/>
    <property type="match status" value="1"/>
</dbReference>
<accession>A0A9W9QGN4</accession>
<dbReference type="EMBL" id="JAPZBQ010000003">
    <property type="protein sequence ID" value="KAJ5337560.1"/>
    <property type="molecule type" value="Genomic_DNA"/>
</dbReference>
<reference evidence="1" key="2">
    <citation type="journal article" date="2023" name="IMA Fungus">
        <title>Comparative genomic study of the Penicillium genus elucidates a diverse pangenome and 15 lateral gene transfer events.</title>
        <authorList>
            <person name="Petersen C."/>
            <person name="Sorensen T."/>
            <person name="Nielsen M.R."/>
            <person name="Sondergaard T.E."/>
            <person name="Sorensen J.L."/>
            <person name="Fitzpatrick D.A."/>
            <person name="Frisvad J.C."/>
            <person name="Nielsen K.L."/>
        </authorList>
    </citation>
    <scope>NUCLEOTIDE SEQUENCE</scope>
    <source>
        <strain evidence="1">IBT 35673</strain>
    </source>
</reference>
<dbReference type="PANTHER" id="PTHR38115:SF1">
    <property type="entry name" value="LIPOCALIN-LIKE DOMAIN-CONTAINING PROTEIN"/>
    <property type="match status" value="1"/>
</dbReference>
<evidence type="ECO:0000313" key="1">
    <source>
        <dbReference type="EMBL" id="KAJ5337560.1"/>
    </source>
</evidence>
<name>A0A9W9QGN4_PENBR</name>
<evidence type="ECO:0000313" key="2">
    <source>
        <dbReference type="Proteomes" id="UP001147695"/>
    </source>
</evidence>
<gene>
    <name evidence="1" type="ORF">N7452_004288</name>
</gene>
<reference evidence="1" key="1">
    <citation type="submission" date="2022-12" db="EMBL/GenBank/DDBJ databases">
        <authorList>
            <person name="Petersen C."/>
        </authorList>
    </citation>
    <scope>NUCLEOTIDE SEQUENCE</scope>
    <source>
        <strain evidence="1">IBT 35673</strain>
    </source>
</reference>
<proteinExistence type="predicted"/>
<sequence>MSTVTPEGIPDLTGTWVFNRKLSDDPDEVFSLQGVHWVIRKALRHARLSLELCQTTVTVEGVSKDDDHNGVRTAPESLKAVTTLQVKQIVNPGGFNSQGSYTVDGSTQDLSVPVFGDIRTQLSFIEIGEIEEQSIRRGFEISGYKGKVIQELASDNSKAAARSNTKEWEAEVIWAFEIIEGKEHLTRNVSMAGNEKKIIARMVYDRQD</sequence>
<dbReference type="Proteomes" id="UP001147695">
    <property type="component" value="Unassembled WGS sequence"/>
</dbReference>
<protein>
    <submittedName>
        <fullName evidence="1">Uncharacterized protein</fullName>
    </submittedName>
</protein>
<organism evidence="1 2">
    <name type="scientific">Penicillium brevicompactum</name>
    <dbReference type="NCBI Taxonomy" id="5074"/>
    <lineage>
        <taxon>Eukaryota</taxon>
        <taxon>Fungi</taxon>
        <taxon>Dikarya</taxon>
        <taxon>Ascomycota</taxon>
        <taxon>Pezizomycotina</taxon>
        <taxon>Eurotiomycetes</taxon>
        <taxon>Eurotiomycetidae</taxon>
        <taxon>Eurotiales</taxon>
        <taxon>Aspergillaceae</taxon>
        <taxon>Penicillium</taxon>
    </lineage>
</organism>